<dbReference type="AlphaFoldDB" id="A0A0F9N0M9"/>
<organism evidence="1">
    <name type="scientific">marine sediment metagenome</name>
    <dbReference type="NCBI Taxonomy" id="412755"/>
    <lineage>
        <taxon>unclassified sequences</taxon>
        <taxon>metagenomes</taxon>
        <taxon>ecological metagenomes</taxon>
    </lineage>
</organism>
<feature type="non-terminal residue" evidence="1">
    <location>
        <position position="44"/>
    </location>
</feature>
<evidence type="ECO:0000313" key="1">
    <source>
        <dbReference type="EMBL" id="KKM75057.1"/>
    </source>
</evidence>
<accession>A0A0F9N0M9</accession>
<dbReference type="EMBL" id="LAZR01009041">
    <property type="protein sequence ID" value="KKM75057.1"/>
    <property type="molecule type" value="Genomic_DNA"/>
</dbReference>
<comment type="caution">
    <text evidence="1">The sequence shown here is derived from an EMBL/GenBank/DDBJ whole genome shotgun (WGS) entry which is preliminary data.</text>
</comment>
<gene>
    <name evidence="1" type="ORF">LCGC14_1394160</name>
</gene>
<proteinExistence type="predicted"/>
<reference evidence="1" key="1">
    <citation type="journal article" date="2015" name="Nature">
        <title>Complex archaea that bridge the gap between prokaryotes and eukaryotes.</title>
        <authorList>
            <person name="Spang A."/>
            <person name="Saw J.H."/>
            <person name="Jorgensen S.L."/>
            <person name="Zaremba-Niedzwiedzka K."/>
            <person name="Martijn J."/>
            <person name="Lind A.E."/>
            <person name="van Eijk R."/>
            <person name="Schleper C."/>
            <person name="Guy L."/>
            <person name="Ettema T.J."/>
        </authorList>
    </citation>
    <scope>NUCLEOTIDE SEQUENCE</scope>
</reference>
<protein>
    <submittedName>
        <fullName evidence="1">Uncharacterized protein</fullName>
    </submittedName>
</protein>
<name>A0A0F9N0M9_9ZZZZ</name>
<sequence length="44" mass="5083">MDCENKNLKTFGLELVRKGRAVSSRDKDIIDKVTSLWISEDEEI</sequence>